<dbReference type="Proteomes" id="UP000290439">
    <property type="component" value="Chromosome"/>
</dbReference>
<keyword evidence="1" id="KW-0812">Transmembrane</keyword>
<feature type="transmembrane region" description="Helical" evidence="1">
    <location>
        <begin position="153"/>
        <end position="177"/>
    </location>
</feature>
<dbReference type="InterPro" id="IPR021315">
    <property type="entry name" value="Gap/Sap"/>
</dbReference>
<proteinExistence type="predicted"/>
<feature type="transmembrane region" description="Helical" evidence="1">
    <location>
        <begin position="198"/>
        <end position="216"/>
    </location>
</feature>
<keyword evidence="1" id="KW-1133">Transmembrane helix</keyword>
<keyword evidence="1" id="KW-0472">Membrane</keyword>
<evidence type="ECO:0000313" key="3">
    <source>
        <dbReference type="Proteomes" id="UP000290439"/>
    </source>
</evidence>
<dbReference type="EMBL" id="LR215973">
    <property type="protein sequence ID" value="VFA99931.1"/>
    <property type="molecule type" value="Genomic_DNA"/>
</dbReference>
<evidence type="ECO:0000313" key="2">
    <source>
        <dbReference type="EMBL" id="VFA99931.1"/>
    </source>
</evidence>
<name>A0A4U8W229_9NOCA</name>
<organism evidence="2 3">
    <name type="scientific">Nocardia cyriacigeorgica</name>
    <dbReference type="NCBI Taxonomy" id="135487"/>
    <lineage>
        <taxon>Bacteria</taxon>
        <taxon>Bacillati</taxon>
        <taxon>Actinomycetota</taxon>
        <taxon>Actinomycetes</taxon>
        <taxon>Mycobacteriales</taxon>
        <taxon>Nocardiaceae</taxon>
        <taxon>Nocardia</taxon>
    </lineage>
</organism>
<feature type="transmembrane region" description="Helical" evidence="1">
    <location>
        <begin position="6"/>
        <end position="30"/>
    </location>
</feature>
<reference evidence="2 3" key="1">
    <citation type="submission" date="2019-02" db="EMBL/GenBank/DDBJ databases">
        <authorList>
            <consortium name="Pathogen Informatics"/>
        </authorList>
    </citation>
    <scope>NUCLEOTIDE SEQUENCE [LARGE SCALE GENOMIC DNA]</scope>
    <source>
        <strain evidence="2 3">3012STDY6756504</strain>
    </source>
</reference>
<dbReference type="Pfam" id="PF11139">
    <property type="entry name" value="SfLAP"/>
    <property type="match status" value="1"/>
</dbReference>
<gene>
    <name evidence="2" type="ORF">NCTC10797_03723</name>
</gene>
<evidence type="ECO:0000256" key="1">
    <source>
        <dbReference type="SAM" id="Phobius"/>
    </source>
</evidence>
<accession>A0A4U8W229</accession>
<sequence>MLALLLALAGFAFVDSLDLLLVGVTTAIVFDSKLGRRSPVPGGLSFIAGVFAVTTSFGLLAVLGINFLTDLFDVRLTPTVRAWGELTIGVALIVVACLPAGARTQPPAWATAFRRKPWLLGIVGVAIGLAQAPTAIPYLAGLAMISARDPLPTLWPLIVVAYCALALLPPLIVLVLATRRSRGAQRAYRKVVRLLTKYGPTSVRVIFIALGLALLADAGVHYRHLW</sequence>
<dbReference type="AlphaFoldDB" id="A0A4U8W229"/>
<protein>
    <submittedName>
        <fullName evidence="2">Protein of uncharacterized function (DUF2910)</fullName>
    </submittedName>
</protein>
<feature type="transmembrane region" description="Helical" evidence="1">
    <location>
        <begin position="80"/>
        <end position="98"/>
    </location>
</feature>
<feature type="transmembrane region" description="Helical" evidence="1">
    <location>
        <begin position="42"/>
        <end position="68"/>
    </location>
</feature>
<feature type="transmembrane region" description="Helical" evidence="1">
    <location>
        <begin position="118"/>
        <end position="141"/>
    </location>
</feature>
<dbReference type="RefSeq" id="WP_130917966.1">
    <property type="nucleotide sequence ID" value="NZ_JADLPI010000001.1"/>
</dbReference>